<dbReference type="FunFam" id="2.60.40.10:FF:000026">
    <property type="entry name" value="roundabout homolog 2 isoform X1"/>
    <property type="match status" value="1"/>
</dbReference>
<dbReference type="InterPro" id="IPR036179">
    <property type="entry name" value="Ig-like_dom_sf"/>
</dbReference>
<reference evidence="2" key="1">
    <citation type="submission" date="2025-08" db="UniProtKB">
        <authorList>
            <consortium name="Ensembl"/>
        </authorList>
    </citation>
    <scope>IDENTIFICATION</scope>
</reference>
<dbReference type="PANTHER" id="PTHR45080:SF34">
    <property type="entry name" value="MYOSIN LIGHT CHAIN KINASE, SMOOTH MUSCLE-LIKE"/>
    <property type="match status" value="1"/>
</dbReference>
<dbReference type="GO" id="GO:0008046">
    <property type="term" value="F:axon guidance receptor activity"/>
    <property type="evidence" value="ECO:0007669"/>
    <property type="project" value="TreeGrafter"/>
</dbReference>
<dbReference type="AlphaFoldDB" id="A0A3Q3DZZ3"/>
<dbReference type="InParanoid" id="A0A3Q3DZZ3"/>
<keyword evidence="3" id="KW-1185">Reference proteome</keyword>
<dbReference type="InterPro" id="IPR003599">
    <property type="entry name" value="Ig_sub"/>
</dbReference>
<dbReference type="SMART" id="SM00409">
    <property type="entry name" value="IG"/>
    <property type="match status" value="1"/>
</dbReference>
<organism evidence="2 3">
    <name type="scientific">Labrus bergylta</name>
    <name type="common">ballan wrasse</name>
    <dbReference type="NCBI Taxonomy" id="56723"/>
    <lineage>
        <taxon>Eukaryota</taxon>
        <taxon>Metazoa</taxon>
        <taxon>Chordata</taxon>
        <taxon>Craniata</taxon>
        <taxon>Vertebrata</taxon>
        <taxon>Euteleostomi</taxon>
        <taxon>Actinopterygii</taxon>
        <taxon>Neopterygii</taxon>
        <taxon>Teleostei</taxon>
        <taxon>Neoteleostei</taxon>
        <taxon>Acanthomorphata</taxon>
        <taxon>Eupercaria</taxon>
        <taxon>Labriformes</taxon>
        <taxon>Labridae</taxon>
        <taxon>Labrus</taxon>
    </lineage>
</organism>
<dbReference type="GeneTree" id="ENSGT00940000159193"/>
<sequence>LKSIHHLTSQLPVSLAGSRVCAEETPPRIVHQPSDVVVKVGNPARLSCGAEGGPSMTIQWLRNGQPVETFNGDRERLPIVLPEGSLFFLSVEKGRRGQSQEGVYTCVASNSAGTAVSRNASLYIASKTFVFLLKCVLPLKTYM</sequence>
<dbReference type="SMART" id="SM00408">
    <property type="entry name" value="IGc2"/>
    <property type="match status" value="1"/>
</dbReference>
<dbReference type="PANTHER" id="PTHR45080">
    <property type="entry name" value="CONTACTIN 5"/>
    <property type="match status" value="1"/>
</dbReference>
<dbReference type="GO" id="GO:0050808">
    <property type="term" value="P:synapse organization"/>
    <property type="evidence" value="ECO:0007669"/>
    <property type="project" value="TreeGrafter"/>
</dbReference>
<dbReference type="Ensembl" id="ENSLBET00000000288.1">
    <property type="protein sequence ID" value="ENSLBEP00000000277.1"/>
    <property type="gene ID" value="ENSLBEG00000000213.1"/>
</dbReference>
<dbReference type="InterPro" id="IPR003598">
    <property type="entry name" value="Ig_sub2"/>
</dbReference>
<dbReference type="GO" id="GO:0007156">
    <property type="term" value="P:homophilic cell adhesion via plasma membrane adhesion molecules"/>
    <property type="evidence" value="ECO:0007669"/>
    <property type="project" value="TreeGrafter"/>
</dbReference>
<dbReference type="Proteomes" id="UP000261660">
    <property type="component" value="Unplaced"/>
</dbReference>
<evidence type="ECO:0000313" key="3">
    <source>
        <dbReference type="Proteomes" id="UP000261660"/>
    </source>
</evidence>
<dbReference type="Pfam" id="PF13927">
    <property type="entry name" value="Ig_3"/>
    <property type="match status" value="1"/>
</dbReference>
<dbReference type="PROSITE" id="PS50835">
    <property type="entry name" value="IG_LIKE"/>
    <property type="match status" value="1"/>
</dbReference>
<proteinExistence type="predicted"/>
<dbReference type="GO" id="GO:0030424">
    <property type="term" value="C:axon"/>
    <property type="evidence" value="ECO:0007669"/>
    <property type="project" value="TreeGrafter"/>
</dbReference>
<dbReference type="Gene3D" id="2.60.40.10">
    <property type="entry name" value="Immunoglobulins"/>
    <property type="match status" value="1"/>
</dbReference>
<dbReference type="InterPro" id="IPR050958">
    <property type="entry name" value="Cell_Adh-Cytoskel_Orgn"/>
</dbReference>
<dbReference type="SUPFAM" id="SSF48726">
    <property type="entry name" value="Immunoglobulin"/>
    <property type="match status" value="1"/>
</dbReference>
<evidence type="ECO:0000313" key="2">
    <source>
        <dbReference type="Ensembl" id="ENSLBEP00000000277.1"/>
    </source>
</evidence>
<feature type="domain" description="Ig-like" evidence="1">
    <location>
        <begin position="27"/>
        <end position="121"/>
    </location>
</feature>
<name>A0A3Q3DZZ3_9LABR</name>
<dbReference type="GO" id="GO:0043025">
    <property type="term" value="C:neuronal cell body"/>
    <property type="evidence" value="ECO:0007669"/>
    <property type="project" value="TreeGrafter"/>
</dbReference>
<protein>
    <recommendedName>
        <fullName evidence="1">Ig-like domain-containing protein</fullName>
    </recommendedName>
</protein>
<dbReference type="InterPro" id="IPR007110">
    <property type="entry name" value="Ig-like_dom"/>
</dbReference>
<dbReference type="InterPro" id="IPR013783">
    <property type="entry name" value="Ig-like_fold"/>
</dbReference>
<dbReference type="GO" id="GO:0005886">
    <property type="term" value="C:plasma membrane"/>
    <property type="evidence" value="ECO:0007669"/>
    <property type="project" value="TreeGrafter"/>
</dbReference>
<evidence type="ECO:0000259" key="1">
    <source>
        <dbReference type="PROSITE" id="PS50835"/>
    </source>
</evidence>
<dbReference type="STRING" id="56723.ENSLBEP00000000277"/>
<reference evidence="2" key="2">
    <citation type="submission" date="2025-09" db="UniProtKB">
        <authorList>
            <consortium name="Ensembl"/>
        </authorList>
    </citation>
    <scope>IDENTIFICATION</scope>
</reference>
<accession>A0A3Q3DZZ3</accession>